<dbReference type="SMART" id="SM01124">
    <property type="entry name" value="DBR1"/>
    <property type="match status" value="1"/>
</dbReference>
<dbReference type="Pfam" id="PF05011">
    <property type="entry name" value="DBR1"/>
    <property type="match status" value="1"/>
</dbReference>
<organism evidence="15 16">
    <name type="scientific">Mizuhopecten yessoensis</name>
    <name type="common">Japanese scallop</name>
    <name type="synonym">Patinopecten yessoensis</name>
    <dbReference type="NCBI Taxonomy" id="6573"/>
    <lineage>
        <taxon>Eukaryota</taxon>
        <taxon>Metazoa</taxon>
        <taxon>Spiralia</taxon>
        <taxon>Lophotrochozoa</taxon>
        <taxon>Mollusca</taxon>
        <taxon>Bivalvia</taxon>
        <taxon>Autobranchia</taxon>
        <taxon>Pteriomorphia</taxon>
        <taxon>Pectinida</taxon>
        <taxon>Pectinoidea</taxon>
        <taxon>Pectinidae</taxon>
        <taxon>Mizuhopecten</taxon>
    </lineage>
</organism>
<dbReference type="GO" id="GO:0046872">
    <property type="term" value="F:metal ion binding"/>
    <property type="evidence" value="ECO:0007669"/>
    <property type="project" value="UniProtKB-KW"/>
</dbReference>
<keyword evidence="8" id="KW-0378">Hydrolase</keyword>
<evidence type="ECO:0000256" key="10">
    <source>
        <dbReference type="ARBA" id="ARBA00023004"/>
    </source>
</evidence>
<dbReference type="InterPro" id="IPR007708">
    <property type="entry name" value="DBR1_C"/>
</dbReference>
<evidence type="ECO:0000256" key="2">
    <source>
        <dbReference type="ARBA" id="ARBA00001947"/>
    </source>
</evidence>
<dbReference type="GO" id="GO:0008419">
    <property type="term" value="F:RNA lariat debranching enzyme activity"/>
    <property type="evidence" value="ECO:0007669"/>
    <property type="project" value="TreeGrafter"/>
</dbReference>
<feature type="domain" description="Lariat debranching enzyme C-terminal" evidence="14">
    <location>
        <begin position="244"/>
        <end position="387"/>
    </location>
</feature>
<dbReference type="PANTHER" id="PTHR12849:SF0">
    <property type="entry name" value="LARIAT DEBRANCHING ENZYME"/>
    <property type="match status" value="1"/>
</dbReference>
<reference evidence="15 16" key="1">
    <citation type="journal article" date="2017" name="Nat. Ecol. Evol.">
        <title>Scallop genome provides insights into evolution of bilaterian karyotype and development.</title>
        <authorList>
            <person name="Wang S."/>
            <person name="Zhang J."/>
            <person name="Jiao W."/>
            <person name="Li J."/>
            <person name="Xun X."/>
            <person name="Sun Y."/>
            <person name="Guo X."/>
            <person name="Huan P."/>
            <person name="Dong B."/>
            <person name="Zhang L."/>
            <person name="Hu X."/>
            <person name="Sun X."/>
            <person name="Wang J."/>
            <person name="Zhao C."/>
            <person name="Wang Y."/>
            <person name="Wang D."/>
            <person name="Huang X."/>
            <person name="Wang R."/>
            <person name="Lv J."/>
            <person name="Li Y."/>
            <person name="Zhang Z."/>
            <person name="Liu B."/>
            <person name="Lu W."/>
            <person name="Hui Y."/>
            <person name="Liang J."/>
            <person name="Zhou Z."/>
            <person name="Hou R."/>
            <person name="Li X."/>
            <person name="Liu Y."/>
            <person name="Li H."/>
            <person name="Ning X."/>
            <person name="Lin Y."/>
            <person name="Zhao L."/>
            <person name="Xing Q."/>
            <person name="Dou J."/>
            <person name="Li Y."/>
            <person name="Mao J."/>
            <person name="Guo H."/>
            <person name="Dou H."/>
            <person name="Li T."/>
            <person name="Mu C."/>
            <person name="Jiang W."/>
            <person name="Fu Q."/>
            <person name="Fu X."/>
            <person name="Miao Y."/>
            <person name="Liu J."/>
            <person name="Yu Q."/>
            <person name="Li R."/>
            <person name="Liao H."/>
            <person name="Li X."/>
            <person name="Kong Y."/>
            <person name="Jiang Z."/>
            <person name="Chourrout D."/>
            <person name="Li R."/>
            <person name="Bao Z."/>
        </authorList>
    </citation>
    <scope>NUCLEOTIDE SEQUENCE [LARGE SCALE GENOMIC DNA]</scope>
    <source>
        <strain evidence="15 16">PY_sf001</strain>
    </source>
</reference>
<evidence type="ECO:0000256" key="13">
    <source>
        <dbReference type="SAM" id="MobiDB-lite"/>
    </source>
</evidence>
<evidence type="ECO:0000313" key="15">
    <source>
        <dbReference type="EMBL" id="OWF48133.1"/>
    </source>
</evidence>
<evidence type="ECO:0000256" key="4">
    <source>
        <dbReference type="ARBA" id="ARBA00004123"/>
    </source>
</evidence>
<evidence type="ECO:0000256" key="3">
    <source>
        <dbReference type="ARBA" id="ARBA00001954"/>
    </source>
</evidence>
<dbReference type="GO" id="GO:0005634">
    <property type="term" value="C:nucleus"/>
    <property type="evidence" value="ECO:0007669"/>
    <property type="project" value="UniProtKB-SubCell"/>
</dbReference>
<accession>A0A210QH95</accession>
<evidence type="ECO:0000256" key="8">
    <source>
        <dbReference type="ARBA" id="ARBA00022801"/>
    </source>
</evidence>
<dbReference type="InterPro" id="IPR029052">
    <property type="entry name" value="Metallo-depent_PP-like"/>
</dbReference>
<feature type="compositionally biased region" description="Basic and acidic residues" evidence="13">
    <location>
        <begin position="559"/>
        <end position="569"/>
    </location>
</feature>
<gene>
    <name evidence="15" type="ORF">KP79_PYT24721</name>
</gene>
<comment type="similarity">
    <text evidence="5">Belongs to the lariat debranching enzyme family.</text>
</comment>
<feature type="compositionally biased region" description="Basic and acidic residues" evidence="13">
    <location>
        <begin position="499"/>
        <end position="514"/>
    </location>
</feature>
<evidence type="ECO:0000256" key="1">
    <source>
        <dbReference type="ARBA" id="ARBA00001936"/>
    </source>
</evidence>
<feature type="region of interest" description="Disordered" evidence="13">
    <location>
        <begin position="499"/>
        <end position="614"/>
    </location>
</feature>
<dbReference type="OrthoDB" id="407609at2759"/>
<dbReference type="FunFam" id="3.60.21.10:FF:000035">
    <property type="entry name" value="Lariat debranching enzyme"/>
    <property type="match status" value="1"/>
</dbReference>
<evidence type="ECO:0000256" key="12">
    <source>
        <dbReference type="ARBA" id="ARBA00023242"/>
    </source>
</evidence>
<evidence type="ECO:0000256" key="6">
    <source>
        <dbReference type="ARBA" id="ARBA00022664"/>
    </source>
</evidence>
<feature type="compositionally biased region" description="Polar residues" evidence="13">
    <location>
        <begin position="570"/>
        <end position="579"/>
    </location>
</feature>
<dbReference type="AlphaFoldDB" id="A0A210QH95"/>
<comment type="cofactor">
    <cofactor evidence="1">
        <name>Mn(2+)</name>
        <dbReference type="ChEBI" id="CHEBI:29035"/>
    </cofactor>
</comment>
<keyword evidence="12" id="KW-0539">Nucleus</keyword>
<dbReference type="Pfam" id="PF00149">
    <property type="entry name" value="Metallophos"/>
    <property type="match status" value="1"/>
</dbReference>
<evidence type="ECO:0000313" key="16">
    <source>
        <dbReference type="Proteomes" id="UP000242188"/>
    </source>
</evidence>
<keyword evidence="7" id="KW-0479">Metal-binding</keyword>
<sequence length="614" mass="68937">MIVDNLPIWMKIAVEGCCHGELDKIYETIEFIEKKQNFKVDLLLICGDFQSVRNKSDLQCMAVPQKYQRMNTFYKYYSGEKVAPVLTIFIGGNHEASNYLQELPYGGWVAPNIFYMGYANVLKFGGVRIGGLSGIYKGKDFTKGHFEHPPYNEESKRAAYHIRNLEVFRLKQLRKPVDIFMSHDWPRGVYDYGNTSQLLKTKQFLRDEIESGTLGSPPAEELLMKLQPRYWFSAHLHVKFAAIVQHQAPPGEEKITRFLSLDKCLPRRKFLQILDVPHDPQEPLKLQLDTEWLSILKLTNHLLSLKRGSIYMPGPGSQSRWEFTPTIEEENKVLEDFGGDLVIPDNFQKTVEVFDPNQGKCKVNPPMTMVNPQTTLMCTMLDITDPNAIFLGQDSGNLLDVSGEGACDADDDDDVDDDETECDSEPSFVSFIDSDQSCNTSLLSSSNADDSFMSLGTGGDLSTDSRDPVKDLTSSILANPAEISLSDEEAEFKAIMEAQKKEKELSTETSKDPSADDEDEDDEFKAIMAAQKDHSLSVDPLMGPAVILRPLTQSSPASSDERSDSEVTRKTNSLALNTSKRADGSESEDSPQSKKFKRRNQQLYKSESGDEEIA</sequence>
<evidence type="ECO:0000259" key="14">
    <source>
        <dbReference type="SMART" id="SM01124"/>
    </source>
</evidence>
<dbReference type="InterPro" id="IPR004843">
    <property type="entry name" value="Calcineurin-like_PHP"/>
</dbReference>
<dbReference type="SUPFAM" id="SSF56300">
    <property type="entry name" value="Metallo-dependent phosphatases"/>
    <property type="match status" value="1"/>
</dbReference>
<comment type="subcellular location">
    <subcellularLocation>
        <location evidence="4">Nucleus</location>
    </subcellularLocation>
</comment>
<evidence type="ECO:0000256" key="9">
    <source>
        <dbReference type="ARBA" id="ARBA00022833"/>
    </source>
</evidence>
<keyword evidence="9" id="KW-0862">Zinc</keyword>
<name>A0A210QH95_MIZYE</name>
<evidence type="ECO:0000256" key="5">
    <source>
        <dbReference type="ARBA" id="ARBA00006045"/>
    </source>
</evidence>
<comment type="cofactor">
    <cofactor evidence="2">
        <name>Zn(2+)</name>
        <dbReference type="ChEBI" id="CHEBI:29105"/>
    </cofactor>
</comment>
<keyword evidence="6" id="KW-0507">mRNA processing</keyword>
<dbReference type="InterPro" id="IPR041816">
    <property type="entry name" value="Dbr1_N"/>
</dbReference>
<keyword evidence="10" id="KW-0408">Iron</keyword>
<keyword evidence="16" id="KW-1185">Reference proteome</keyword>
<dbReference type="Proteomes" id="UP000242188">
    <property type="component" value="Unassembled WGS sequence"/>
</dbReference>
<keyword evidence="11" id="KW-0464">Manganese</keyword>
<protein>
    <submittedName>
        <fullName evidence="15">Lariat debranching enzyme</fullName>
    </submittedName>
</protein>
<evidence type="ECO:0000256" key="7">
    <source>
        <dbReference type="ARBA" id="ARBA00022723"/>
    </source>
</evidence>
<dbReference type="GO" id="GO:0000398">
    <property type="term" value="P:mRNA splicing, via spliceosome"/>
    <property type="evidence" value="ECO:0007669"/>
    <property type="project" value="TreeGrafter"/>
</dbReference>
<dbReference type="CDD" id="cd00844">
    <property type="entry name" value="MPP_Dbr1_N"/>
    <property type="match status" value="1"/>
</dbReference>
<dbReference type="PANTHER" id="PTHR12849">
    <property type="entry name" value="RNA LARIAT DEBRANCHING ENZYME"/>
    <property type="match status" value="1"/>
</dbReference>
<dbReference type="Gene3D" id="3.60.21.10">
    <property type="match status" value="1"/>
</dbReference>
<proteinExistence type="inferred from homology"/>
<comment type="cofactor">
    <cofactor evidence="3">
        <name>Fe(2+)</name>
        <dbReference type="ChEBI" id="CHEBI:29033"/>
    </cofactor>
</comment>
<evidence type="ECO:0000256" key="11">
    <source>
        <dbReference type="ARBA" id="ARBA00023211"/>
    </source>
</evidence>
<comment type="caution">
    <text evidence="15">The sequence shown here is derived from an EMBL/GenBank/DDBJ whole genome shotgun (WGS) entry which is preliminary data.</text>
</comment>
<dbReference type="EMBL" id="NEDP02003668">
    <property type="protein sequence ID" value="OWF48133.1"/>
    <property type="molecule type" value="Genomic_DNA"/>
</dbReference>
<dbReference type="STRING" id="6573.A0A210QH95"/>